<feature type="domain" description="TonB-dependent receptor plug" evidence="18">
    <location>
        <begin position="134"/>
        <end position="231"/>
    </location>
</feature>
<dbReference type="PANTHER" id="PTHR32552">
    <property type="entry name" value="FERRICHROME IRON RECEPTOR-RELATED"/>
    <property type="match status" value="1"/>
</dbReference>
<keyword evidence="3 14" id="KW-0813">Transport</keyword>
<dbReference type="GO" id="GO:0038023">
    <property type="term" value="F:signaling receptor activity"/>
    <property type="evidence" value="ECO:0007669"/>
    <property type="project" value="InterPro"/>
</dbReference>
<dbReference type="Proteomes" id="UP000183487">
    <property type="component" value="Unassembled WGS sequence"/>
</dbReference>
<dbReference type="InterPro" id="IPR000531">
    <property type="entry name" value="Beta-barrel_TonB"/>
</dbReference>
<evidence type="ECO:0000256" key="3">
    <source>
        <dbReference type="ARBA" id="ARBA00022448"/>
    </source>
</evidence>
<dbReference type="EMBL" id="FNKP01000002">
    <property type="protein sequence ID" value="SDR29400.1"/>
    <property type="molecule type" value="Genomic_DNA"/>
</dbReference>
<evidence type="ECO:0000256" key="15">
    <source>
        <dbReference type="RuleBase" id="RU003357"/>
    </source>
</evidence>
<dbReference type="NCBIfam" id="TIGR01783">
    <property type="entry name" value="TonB-siderophor"/>
    <property type="match status" value="1"/>
</dbReference>
<evidence type="ECO:0000313" key="19">
    <source>
        <dbReference type="EMBL" id="SDR29400.1"/>
    </source>
</evidence>
<evidence type="ECO:0000256" key="9">
    <source>
        <dbReference type="ARBA" id="ARBA00023065"/>
    </source>
</evidence>
<dbReference type="Pfam" id="PF07715">
    <property type="entry name" value="Plug"/>
    <property type="match status" value="1"/>
</dbReference>
<evidence type="ECO:0000256" key="8">
    <source>
        <dbReference type="ARBA" id="ARBA00023004"/>
    </source>
</evidence>
<evidence type="ECO:0000256" key="5">
    <source>
        <dbReference type="ARBA" id="ARBA00022496"/>
    </source>
</evidence>
<evidence type="ECO:0000256" key="11">
    <source>
        <dbReference type="ARBA" id="ARBA00023136"/>
    </source>
</evidence>
<evidence type="ECO:0000259" key="17">
    <source>
        <dbReference type="Pfam" id="PF00593"/>
    </source>
</evidence>
<feature type="region of interest" description="Disordered" evidence="16">
    <location>
        <begin position="69"/>
        <end position="92"/>
    </location>
</feature>
<dbReference type="InterPro" id="IPR037066">
    <property type="entry name" value="Plug_dom_sf"/>
</dbReference>
<evidence type="ECO:0000256" key="12">
    <source>
        <dbReference type="ARBA" id="ARBA00023170"/>
    </source>
</evidence>
<sequence>MIIIRLLFVCGLMRSMSYRLSYRANHRFPSSAARPPASASVRRQAGSHLRPIVVMLAFAGIVPTMSWAQSSDTGNTANATTNASTSTNTPAAQEAQLPTVAVNASSDDVQPPTEKTHSYTFHSTTAGSKIALSPKETPQSVSVLTRQQMDDFQLNSVNDALKHVTGVTVDQYETDRTDFMSRGFQITNFQFDGIGTPLIYQSQYGDIDMALYDRVEVLRGADGLNAATGNPSATVNFIRKRPTYDFQASGDISYGSWDTKRIDVDVSGPLNKAGTVAGRLVAVHEDGNSYIDRYKPSKDIVYGVVEANLTPTTLATLGFSYENNRSEGAQWGGLPLLDANGNQLSYGVGASMAPSWAYFNTQEERAFAELTQQLGQRWKWKTTAAFNDISSNAKIFYPNGSLNADGSGIESYTSWWKESNRQIVLDSNVSGKVDLFGRTHDLVFGASFSRSELSNPSGEGDTDGTALSLSELLAGTFPEPAFGAATDYTHYLDVRRSVYASSRWNLSDRVNLLLGINYTQAGSSGDASGTPYSQQSAGSSPYVGLTVDLTRQITAYASFTKIFNPQYQLNIDSQLLGPARGSSAEAGVKGAFFDNRLNTSLAVFHVRQTNVATDAGLNLETGNEAYTAGNATSEGVEAEVSGQLTHDWNVSAGATILRVVGDDGLSTQTFVPRKTLHLSTTYRVPYLDHKLTVGSSVRWQSATRFESEGVGTVKQGAYADLDFMVRYDVNRHFSITGNLNNALNKKHFASLEYSTGIYAGPLNGSVNLTWRY</sequence>
<keyword evidence="8" id="KW-0408">Iron</keyword>
<keyword evidence="13 14" id="KW-0998">Cell outer membrane</keyword>
<dbReference type="GO" id="GO:0015891">
    <property type="term" value="P:siderophore transport"/>
    <property type="evidence" value="ECO:0007669"/>
    <property type="project" value="InterPro"/>
</dbReference>
<dbReference type="InterPro" id="IPR036942">
    <property type="entry name" value="Beta-barrel_TonB_sf"/>
</dbReference>
<gene>
    <name evidence="19" type="ORF">SAMN05443245_4336</name>
</gene>
<keyword evidence="12 19" id="KW-0675">Receptor</keyword>
<keyword evidence="7" id="KW-0732">Signal</keyword>
<evidence type="ECO:0000256" key="10">
    <source>
        <dbReference type="ARBA" id="ARBA00023077"/>
    </source>
</evidence>
<dbReference type="Pfam" id="PF00593">
    <property type="entry name" value="TonB_dep_Rec_b-barrel"/>
    <property type="match status" value="1"/>
</dbReference>
<dbReference type="Gene3D" id="2.170.130.10">
    <property type="entry name" value="TonB-dependent receptor, plug domain"/>
    <property type="match status" value="1"/>
</dbReference>
<keyword evidence="9" id="KW-0406">Ion transport</keyword>
<dbReference type="InterPro" id="IPR010105">
    <property type="entry name" value="TonB_sidphr_rcpt"/>
</dbReference>
<evidence type="ECO:0000256" key="6">
    <source>
        <dbReference type="ARBA" id="ARBA00022692"/>
    </source>
</evidence>
<dbReference type="GO" id="GO:0015344">
    <property type="term" value="F:siderophore uptake transmembrane transporter activity"/>
    <property type="evidence" value="ECO:0007669"/>
    <property type="project" value="TreeGrafter"/>
</dbReference>
<feature type="compositionally biased region" description="Low complexity" evidence="16">
    <location>
        <begin position="70"/>
        <end position="92"/>
    </location>
</feature>
<evidence type="ECO:0000256" key="4">
    <source>
        <dbReference type="ARBA" id="ARBA00022452"/>
    </source>
</evidence>
<proteinExistence type="inferred from homology"/>
<protein>
    <submittedName>
        <fullName evidence="19">Outer-membrane receptor for ferric coprogen and ferric-rhodotorulic acid</fullName>
    </submittedName>
</protein>
<dbReference type="CDD" id="cd01347">
    <property type="entry name" value="ligand_gated_channel"/>
    <property type="match status" value="1"/>
</dbReference>
<reference evidence="20" key="1">
    <citation type="submission" date="2016-10" db="EMBL/GenBank/DDBJ databases">
        <authorList>
            <person name="Varghese N."/>
        </authorList>
    </citation>
    <scope>NUCLEOTIDE SEQUENCE [LARGE SCALE GENOMIC DNA]</scope>
    <source>
        <strain evidence="20">GAS106B</strain>
    </source>
</reference>
<keyword evidence="6 14" id="KW-0812">Transmembrane</keyword>
<dbReference type="SUPFAM" id="SSF56935">
    <property type="entry name" value="Porins"/>
    <property type="match status" value="1"/>
</dbReference>
<dbReference type="GO" id="GO:0009279">
    <property type="term" value="C:cell outer membrane"/>
    <property type="evidence" value="ECO:0007669"/>
    <property type="project" value="UniProtKB-SubCell"/>
</dbReference>
<comment type="subcellular location">
    <subcellularLocation>
        <location evidence="1 14">Cell outer membrane</location>
        <topology evidence="1 14">Multi-pass membrane protein</topology>
    </subcellularLocation>
</comment>
<comment type="similarity">
    <text evidence="2 14 15">Belongs to the TonB-dependent receptor family.</text>
</comment>
<keyword evidence="5" id="KW-0410">Iron transport</keyword>
<evidence type="ECO:0000256" key="13">
    <source>
        <dbReference type="ARBA" id="ARBA00023237"/>
    </source>
</evidence>
<evidence type="ECO:0000256" key="14">
    <source>
        <dbReference type="PROSITE-ProRule" id="PRU01360"/>
    </source>
</evidence>
<organism evidence="19 20">
    <name type="scientific">Paraburkholderia fungorum</name>
    <dbReference type="NCBI Taxonomy" id="134537"/>
    <lineage>
        <taxon>Bacteria</taxon>
        <taxon>Pseudomonadati</taxon>
        <taxon>Pseudomonadota</taxon>
        <taxon>Betaproteobacteria</taxon>
        <taxon>Burkholderiales</taxon>
        <taxon>Burkholderiaceae</taxon>
        <taxon>Paraburkholderia</taxon>
    </lineage>
</organism>
<dbReference type="FunFam" id="2.170.130.10:FF:000010">
    <property type="entry name" value="Ferripyoverdine receptor"/>
    <property type="match status" value="1"/>
</dbReference>
<evidence type="ECO:0000256" key="2">
    <source>
        <dbReference type="ARBA" id="ARBA00009810"/>
    </source>
</evidence>
<name>A0A1H1HVG0_9BURK</name>
<dbReference type="InterPro" id="IPR012910">
    <property type="entry name" value="Plug_dom"/>
</dbReference>
<evidence type="ECO:0000313" key="20">
    <source>
        <dbReference type="Proteomes" id="UP000183487"/>
    </source>
</evidence>
<evidence type="ECO:0000256" key="16">
    <source>
        <dbReference type="SAM" id="MobiDB-lite"/>
    </source>
</evidence>
<keyword evidence="4 14" id="KW-1134">Transmembrane beta strand</keyword>
<accession>A0A1H1HVG0</accession>
<keyword evidence="10 15" id="KW-0798">TonB box</keyword>
<dbReference type="PROSITE" id="PS52016">
    <property type="entry name" value="TONB_DEPENDENT_REC_3"/>
    <property type="match status" value="1"/>
</dbReference>
<keyword evidence="11 14" id="KW-0472">Membrane</keyword>
<evidence type="ECO:0000256" key="1">
    <source>
        <dbReference type="ARBA" id="ARBA00004571"/>
    </source>
</evidence>
<dbReference type="AlphaFoldDB" id="A0A1H1HVG0"/>
<feature type="domain" description="TonB-dependent receptor-like beta-barrel" evidence="17">
    <location>
        <begin position="358"/>
        <end position="741"/>
    </location>
</feature>
<evidence type="ECO:0000259" key="18">
    <source>
        <dbReference type="Pfam" id="PF07715"/>
    </source>
</evidence>
<dbReference type="InterPro" id="IPR039426">
    <property type="entry name" value="TonB-dep_rcpt-like"/>
</dbReference>
<keyword evidence="20" id="KW-1185">Reference proteome</keyword>
<evidence type="ECO:0000256" key="7">
    <source>
        <dbReference type="ARBA" id="ARBA00022729"/>
    </source>
</evidence>
<dbReference type="Gene3D" id="2.40.170.20">
    <property type="entry name" value="TonB-dependent receptor, beta-barrel domain"/>
    <property type="match status" value="1"/>
</dbReference>
<dbReference type="PANTHER" id="PTHR32552:SF74">
    <property type="entry name" value="HYDROXAMATE SIDEROPHORE RECEPTOR FHUE"/>
    <property type="match status" value="1"/>
</dbReference>